<feature type="transmembrane region" description="Helical" evidence="2">
    <location>
        <begin position="6"/>
        <end position="29"/>
    </location>
</feature>
<evidence type="ECO:0000313" key="4">
    <source>
        <dbReference type="Proteomes" id="UP000653730"/>
    </source>
</evidence>
<evidence type="ECO:0000256" key="1">
    <source>
        <dbReference type="SAM" id="MobiDB-lite"/>
    </source>
</evidence>
<feature type="compositionally biased region" description="Low complexity" evidence="1">
    <location>
        <begin position="40"/>
        <end position="50"/>
    </location>
</feature>
<dbReference type="RefSeq" id="WP_187964793.1">
    <property type="nucleotide sequence ID" value="NZ_JACVDC010000013.1"/>
</dbReference>
<accession>A0A926JQV8</accession>
<keyword evidence="2" id="KW-1133">Transmembrane helix</keyword>
<keyword evidence="2" id="KW-0812">Transmembrane</keyword>
<proteinExistence type="predicted"/>
<name>A0A926JQV8_9FLAO</name>
<keyword evidence="4" id="KW-1185">Reference proteome</keyword>
<protein>
    <submittedName>
        <fullName evidence="3">DUF4834 family protein</fullName>
    </submittedName>
</protein>
<comment type="caution">
    <text evidence="3">The sequence shown here is derived from an EMBL/GenBank/DDBJ whole genome shotgun (WGS) entry which is preliminary data.</text>
</comment>
<dbReference type="Proteomes" id="UP000653730">
    <property type="component" value="Unassembled WGS sequence"/>
</dbReference>
<organism evidence="3 4">
    <name type="scientific">Sinomicrobium weinanense</name>
    <dbReference type="NCBI Taxonomy" id="2842200"/>
    <lineage>
        <taxon>Bacteria</taxon>
        <taxon>Pseudomonadati</taxon>
        <taxon>Bacteroidota</taxon>
        <taxon>Flavobacteriia</taxon>
        <taxon>Flavobacteriales</taxon>
        <taxon>Flavobacteriaceae</taxon>
        <taxon>Sinomicrobium</taxon>
    </lineage>
</organism>
<sequence length="93" mass="11048">MQLLRTIAFIIIFYYLFKFLARIFGPYLLRYASRKAQEKYQGQQGKYTQGNRKQQMNKEGEVVIDTPPESLRKRKTSKSGKKIGEYIDFEEID</sequence>
<dbReference type="InterPro" id="IPR032272">
    <property type="entry name" value="DUF4834"/>
</dbReference>
<evidence type="ECO:0000313" key="3">
    <source>
        <dbReference type="EMBL" id="MBC9795644.1"/>
    </source>
</evidence>
<dbReference type="AlphaFoldDB" id="A0A926JQV8"/>
<evidence type="ECO:0000256" key="2">
    <source>
        <dbReference type="SAM" id="Phobius"/>
    </source>
</evidence>
<dbReference type="Pfam" id="PF16118">
    <property type="entry name" value="DUF4834"/>
    <property type="match status" value="1"/>
</dbReference>
<keyword evidence="2" id="KW-0472">Membrane</keyword>
<gene>
    <name evidence="3" type="ORF">IBL28_06680</name>
</gene>
<feature type="region of interest" description="Disordered" evidence="1">
    <location>
        <begin position="40"/>
        <end position="61"/>
    </location>
</feature>
<dbReference type="EMBL" id="JACVDC010000013">
    <property type="protein sequence ID" value="MBC9795644.1"/>
    <property type="molecule type" value="Genomic_DNA"/>
</dbReference>
<reference evidence="3 4" key="1">
    <citation type="submission" date="2020-09" db="EMBL/GenBank/DDBJ databases">
        <title>Sinomicrobium weinanense sp. nov., a halophilic bacteria isolated from saline-alkali soil.</title>
        <authorList>
            <person name="Wu P."/>
            <person name="Ren H."/>
            <person name="Mei Y."/>
            <person name="Liang Y."/>
            <person name="Chen Z."/>
        </authorList>
    </citation>
    <scope>NUCLEOTIDE SEQUENCE [LARGE SCALE GENOMIC DNA]</scope>
    <source>
        <strain evidence="3 4">FJxs</strain>
    </source>
</reference>